<dbReference type="EMBL" id="AE013599">
    <property type="protein sequence ID" value="ACL83098.1"/>
    <property type="molecule type" value="Genomic_DNA"/>
</dbReference>
<reference evidence="2 4" key="7">
    <citation type="journal article" date="2007" name="Science">
        <title>The Release 5.1 annotation of Drosophila melanogaster heterochromatin.</title>
        <authorList>
            <person name="Smith C.D."/>
            <person name="Shu S."/>
            <person name="Mungall C.J."/>
            <person name="Karpen G.H."/>
        </authorList>
    </citation>
    <scope>NUCLEOTIDE SEQUENCE [LARGE SCALE GENOMIC DNA]</scope>
    <source>
        <strain evidence="4">Berkeley</strain>
    </source>
</reference>
<organism evidence="2 4">
    <name type="scientific">Drosophila melanogaster</name>
    <name type="common">Fruit fly</name>
    <dbReference type="NCBI Taxonomy" id="7227"/>
    <lineage>
        <taxon>Eukaryota</taxon>
        <taxon>Metazoa</taxon>
        <taxon>Ecdysozoa</taxon>
        <taxon>Arthropoda</taxon>
        <taxon>Hexapoda</taxon>
        <taxon>Insecta</taxon>
        <taxon>Pterygota</taxon>
        <taxon>Neoptera</taxon>
        <taxon>Endopterygota</taxon>
        <taxon>Diptera</taxon>
        <taxon>Brachycera</taxon>
        <taxon>Muscomorpha</taxon>
        <taxon>Ephydroidea</taxon>
        <taxon>Drosophilidae</taxon>
        <taxon>Drosophila</taxon>
        <taxon>Sophophora</taxon>
    </lineage>
</organism>
<dbReference type="PaxDb" id="7227-FBpp0289133"/>
<dbReference type="ExpressionAtlas" id="B7YZF1">
    <property type="expression patterns" value="baseline and differential"/>
</dbReference>
<evidence type="ECO:0000313" key="3">
    <source>
        <dbReference type="FlyBase" id="FBgn0259238"/>
    </source>
</evidence>
<dbReference type="AlphaFoldDB" id="B7YZF1"/>
<evidence type="ECO:0000256" key="1">
    <source>
        <dbReference type="SAM" id="Phobius"/>
    </source>
</evidence>
<gene>
    <name evidence="2" type="primary">Dmel\CG42336</name>
    <name evidence="2" type="synonym">BcDNA:AT13707</name>
    <name evidence="2" type="synonym">CG13210</name>
    <name evidence="2" type="synonym">CG13211</name>
    <name evidence="2 3" type="ORF">CG42336</name>
    <name evidence="2" type="ORF">Dmel_CG42336</name>
</gene>
<reference evidence="2 4" key="6">
    <citation type="journal article" date="2005" name="PLoS Comput. Biol.">
        <title>Combined evidence annotation of transposable elements in genome sequences.</title>
        <authorList>
            <person name="Quesneville H."/>
            <person name="Bergman C.M."/>
            <person name="Andrieu O."/>
            <person name="Autard D."/>
            <person name="Nouaud D."/>
            <person name="Ashburner M."/>
            <person name="Anxolabehere D."/>
        </authorList>
    </citation>
    <scope>NUCLEOTIDE SEQUENCE [LARGE SCALE GENOMIC DNA]</scope>
    <source>
        <strain evidence="4">Berkeley</strain>
    </source>
</reference>
<reference evidence="2 4" key="5">
    <citation type="journal article" date="2002" name="Genome Biol.">
        <title>Heterochromatic sequences in a Drosophila whole-genome shotgun assembly.</title>
        <authorList>
            <person name="Hoskins R.A."/>
            <person name="Smith C.D."/>
            <person name="Carlson J.W."/>
            <person name="Carvalho A.B."/>
            <person name="Halpern A."/>
            <person name="Kaminker J.S."/>
            <person name="Kennedy C."/>
            <person name="Mungall C.J."/>
            <person name="Sullivan B.A."/>
            <person name="Sutton G.G."/>
            <person name="Yasuhara J.C."/>
            <person name="Wakimoto B.T."/>
            <person name="Myers E.W."/>
            <person name="Celniker S.E."/>
            <person name="Rubin G.M."/>
            <person name="Karpen G.H."/>
        </authorList>
    </citation>
    <scope>NUCLEOTIDE SEQUENCE [LARGE SCALE GENOMIC DNA]</scope>
    <source>
        <strain evidence="4">Berkeley</strain>
    </source>
</reference>
<reference evidence="2 4" key="2">
    <citation type="journal article" date="2002" name="Genome Biol.">
        <title>Finishing a whole-genome shotgun: release 3 of the Drosophila melanogaster euchromatic genome sequence.</title>
        <authorList>
            <person name="Celniker S.E."/>
            <person name="Wheeler D.A."/>
            <person name="Kronmiller B."/>
            <person name="Carlson J.W."/>
            <person name="Halpern A."/>
            <person name="Patel S."/>
            <person name="Adams M."/>
            <person name="Champe M."/>
            <person name="Dugan S.P."/>
            <person name="Frise E."/>
            <person name="Hodgson A."/>
            <person name="George R.A."/>
            <person name="Hoskins R.A."/>
            <person name="Laverty T."/>
            <person name="Muzny D.M."/>
            <person name="Nelson C.R."/>
            <person name="Pacleb J.M."/>
            <person name="Park S."/>
            <person name="Pfeiffer B.D."/>
            <person name="Richards S."/>
            <person name="Sodergren E.J."/>
            <person name="Svirskas R."/>
            <person name="Tabor P.E."/>
            <person name="Wan K."/>
            <person name="Stapleton M."/>
            <person name="Sutton G.G."/>
            <person name="Venter C."/>
            <person name="Weinstock G."/>
            <person name="Scherer S.E."/>
            <person name="Myers E.W."/>
            <person name="Gibbs R.A."/>
            <person name="Rubin G.M."/>
        </authorList>
    </citation>
    <scope>NUCLEOTIDE SEQUENCE [LARGE SCALE GENOMIC DNA]</scope>
    <source>
        <strain evidence="4">Berkeley</strain>
    </source>
</reference>
<dbReference type="AGR" id="FB:FBgn0259238"/>
<evidence type="ECO:0000313" key="4">
    <source>
        <dbReference type="Proteomes" id="UP000000803"/>
    </source>
</evidence>
<dbReference type="PhylomeDB" id="B7YZF1"/>
<reference evidence="2 4" key="3">
    <citation type="journal article" date="2002" name="Genome Biol.">
        <title>Annotation of the Drosophila melanogaster euchromatic genome: a systematic review.</title>
        <authorList>
            <person name="Misra S."/>
            <person name="Crosby M.A."/>
            <person name="Mungall C.J."/>
            <person name="Matthews B.B."/>
            <person name="Campbell K.S."/>
            <person name="Hradecky P."/>
            <person name="Huang Y."/>
            <person name="Kaminker J.S."/>
            <person name="Millburn G.H."/>
            <person name="Prochnik S.E."/>
            <person name="Smith C.D."/>
            <person name="Tupy J.L."/>
            <person name="Whitfied E.J."/>
            <person name="Bayraktaroglu L."/>
            <person name="Berman B.P."/>
            <person name="Bettencourt B.R."/>
            <person name="Celniker S.E."/>
            <person name="de Grey A.D."/>
            <person name="Drysdale R.A."/>
            <person name="Harris N.L."/>
            <person name="Richter J."/>
            <person name="Russo S."/>
            <person name="Schroeder A.J."/>
            <person name="Shu S.Q."/>
            <person name="Stapleton M."/>
            <person name="Yamada C."/>
            <person name="Ashburner M."/>
            <person name="Gelbart W.M."/>
            <person name="Rubin G.M."/>
            <person name="Lewis S.E."/>
        </authorList>
    </citation>
    <scope>GENOME REANNOTATION</scope>
    <source>
        <strain evidence="4">Berkeley</strain>
    </source>
</reference>
<dbReference type="Bgee" id="FBgn0259238">
    <property type="expression patterns" value="Expressed in adult anterior midgut class I enteroendocrine cell in adult midgut (Drosophila) and 141 other cell types or tissues"/>
</dbReference>
<reference evidence="2 4" key="10">
    <citation type="journal article" date="2015" name="G3 (Bethesda)">
        <title>Gene Model Annotations for Drosophila melanogaster: The Rule-Benders.</title>
        <authorList>
            <consortium name="FlyBase Consortium"/>
            <person name="Crosby M.A."/>
            <person name="Gramates L.S."/>
            <person name="Dos Santos G."/>
            <person name="Matthews B.B."/>
            <person name="St Pierre S.E."/>
            <person name="Zhou P."/>
            <person name="Schroeder A.J."/>
            <person name="Falls K."/>
            <person name="Emmert D.B."/>
            <person name="Russo S.M."/>
            <person name="Gelbart W.M."/>
            <person name="null"/>
        </authorList>
    </citation>
    <scope>NUCLEOTIDE SEQUENCE [LARGE SCALE GENOMIC DNA]</scope>
    <source>
        <strain evidence="4">Berkeley</strain>
    </source>
</reference>
<dbReference type="VEuPathDB" id="VectorBase:FBgn0259238"/>
<dbReference type="DNASU" id="36205"/>
<reference evidence="2 4" key="11">
    <citation type="journal article" date="2015" name="Genome Res.">
        <title>The Release 6 reference sequence of the Drosophila melanogaster genome.</title>
        <authorList>
            <person name="Hoskins R.A."/>
            <person name="Carlson J.W."/>
            <person name="Wan K.H."/>
            <person name="Park S."/>
            <person name="Mendez I."/>
            <person name="Galle S.E."/>
            <person name="Booth B.W."/>
            <person name="Pfeiffer B.D."/>
            <person name="George R.A."/>
            <person name="Svirskas R."/>
            <person name="Krzywinski M."/>
            <person name="Schein J."/>
            <person name="Accardo M.C."/>
            <person name="Damia E."/>
            <person name="Messina G."/>
            <person name="Mendez-Lago M."/>
            <person name="de Pablos B."/>
            <person name="Demakova O.V."/>
            <person name="Andreyeva E.N."/>
            <person name="Boldyreva L.V."/>
            <person name="Marra M."/>
            <person name="Carvalho A.B."/>
            <person name="Dimitri P."/>
            <person name="Villasante A."/>
            <person name="Zhimulev I.F."/>
            <person name="Rubin G.M."/>
            <person name="Karpen G.H."/>
            <person name="Celniker S.E."/>
        </authorList>
    </citation>
    <scope>NUCLEOTIDE SEQUENCE [LARGE SCALE GENOMIC DNA]</scope>
    <source>
        <strain evidence="4">Berkeley</strain>
    </source>
</reference>
<dbReference type="GeneID" id="36205"/>
<keyword evidence="1" id="KW-0812">Transmembrane</keyword>
<reference evidence="2 4" key="4">
    <citation type="journal article" date="2002" name="Genome Biol.">
        <title>The transposable elements of the Drosophila melanogaster euchromatin: a genomics perspective.</title>
        <authorList>
            <person name="Kaminker J.S."/>
            <person name="Bergman C.M."/>
            <person name="Kronmiller B."/>
            <person name="Carlson J."/>
            <person name="Svirskas R."/>
            <person name="Patel S."/>
            <person name="Frise E."/>
            <person name="Wheeler D.A."/>
            <person name="Lewis S.E."/>
            <person name="Rubin G.M."/>
            <person name="Ashburner M."/>
            <person name="Celniker S.E."/>
        </authorList>
    </citation>
    <scope>NUCLEOTIDE SEQUENCE [LARGE SCALE GENOMIC DNA]</scope>
    <source>
        <strain evidence="4">Berkeley</strain>
    </source>
</reference>
<dbReference type="OrthoDB" id="8060188at2759"/>
<name>B7YZF1_DROME</name>
<dbReference type="BioGRID-ORCS" id="36205">
    <property type="hits" value="0 hits in 1 CRISPR screen"/>
</dbReference>
<dbReference type="FlyBase" id="FBgn0259238">
    <property type="gene designation" value="CG42336"/>
</dbReference>
<keyword evidence="1" id="KW-1133">Transmembrane helix</keyword>
<dbReference type="eggNOG" id="ENOG502T6U7">
    <property type="taxonomic scope" value="Eukaryota"/>
</dbReference>
<reference evidence="2 4" key="9">
    <citation type="journal article" date="2015" name="G3 (Bethesda)">
        <title>Gene Model Annotations for Drosophila melanogaster: Impact of High-Throughput Data.</title>
        <authorList>
            <consortium name="FlyBase Consortium"/>
            <person name="Matthews B.B."/>
            <person name="Dos Santos G."/>
            <person name="Crosby M.A."/>
            <person name="Emmert D.B."/>
            <person name="St Pierre S.E."/>
            <person name="Gramates L.S."/>
            <person name="Zhou P."/>
            <person name="Schroeder A.J."/>
            <person name="Falls K."/>
            <person name="Strelets V."/>
            <person name="Russo S.M."/>
            <person name="Gelbart W.M."/>
            <person name="null"/>
        </authorList>
    </citation>
    <scope>NUCLEOTIDE SEQUENCE [LARGE SCALE GENOMIC DNA]</scope>
    <source>
        <strain evidence="4">Berkeley</strain>
    </source>
</reference>
<feature type="transmembrane region" description="Helical" evidence="1">
    <location>
        <begin position="88"/>
        <end position="109"/>
    </location>
</feature>
<reference evidence="2 4" key="8">
    <citation type="journal article" date="2007" name="Science">
        <title>Sequence finishing and mapping of Drosophila melanogaster heterochromatin.</title>
        <authorList>
            <person name="Hoskins R.A."/>
            <person name="Carlson J.W."/>
            <person name="Kennedy C."/>
            <person name="Acevedo D."/>
            <person name="Evans-Holm M."/>
            <person name="Frise E."/>
            <person name="Wan K.H."/>
            <person name="Park S."/>
            <person name="Mendez-Lago M."/>
            <person name="Rossi F."/>
            <person name="Villasante A."/>
            <person name="Dimitri P."/>
            <person name="Karpen G.H."/>
            <person name="Celniker S.E."/>
        </authorList>
    </citation>
    <scope>NUCLEOTIDE SEQUENCE [LARGE SCALE GENOMIC DNA]</scope>
    <source>
        <strain evidence="4">Berkeley</strain>
    </source>
</reference>
<dbReference type="RefSeq" id="NP_001137644.1">
    <property type="nucleotide sequence ID" value="NM_001144172.2"/>
</dbReference>
<keyword evidence="4" id="KW-1185">Reference proteome</keyword>
<dbReference type="KEGG" id="dme:Dmel_CG42336"/>
<protein>
    <submittedName>
        <fullName evidence="2">Uncharacterized protein, isoform D</fullName>
    </submittedName>
</protein>
<accession>B7YZF1</accession>
<keyword evidence="1" id="KW-0472">Membrane</keyword>
<dbReference type="InParanoid" id="B7YZF1"/>
<dbReference type="HOGENOM" id="CLU_1857328_0_0_1"/>
<sequence>MSWSGSSDELGVIEQLKKSVESIVAKTGPSSKFSKDLVQRIGEMQSKLESLAETDRHVFLAEMKDKFQQTIGRIEERIVQHAHFAQTYSSSIVSAVIFLLVSIFGLSSLDRIMYQRHLTNRLPSFRITALFGYKLYKSLTEKELKKQEKLKSKQQKKAKKSN</sequence>
<proteinExistence type="predicted"/>
<evidence type="ECO:0000313" key="2">
    <source>
        <dbReference type="EMBL" id="ACL83098.1"/>
    </source>
</evidence>
<dbReference type="Proteomes" id="UP000000803">
    <property type="component" value="Chromosome 2R"/>
</dbReference>
<reference evidence="2 4" key="1">
    <citation type="journal article" date="2000" name="Science">
        <title>The genome sequence of Drosophila melanogaster.</title>
        <authorList>
            <person name="Adams M.D."/>
            <person name="Celniker S.E."/>
            <person name="Holt R.A."/>
            <person name="Evans C.A."/>
            <person name="Gocayne J.D."/>
            <person name="Amanatides P.G."/>
            <person name="Scherer S.E."/>
            <person name="Li P.W."/>
            <person name="Hoskins R.A."/>
            <person name="Galle R.F."/>
            <person name="George R.A."/>
            <person name="Lewis S.E."/>
            <person name="Richards S."/>
            <person name="Ashburner M."/>
            <person name="Henderson S.N."/>
            <person name="Sutton G.G."/>
            <person name="Wortman J.R."/>
            <person name="Yandell M.D."/>
            <person name="Zhang Q."/>
            <person name="Chen L.X."/>
            <person name="Brandon R.C."/>
            <person name="Rogers Y.H."/>
            <person name="Blazej R.G."/>
            <person name="Champe M."/>
            <person name="Pfeiffer B.D."/>
            <person name="Wan K.H."/>
            <person name="Doyle C."/>
            <person name="Baxter E.G."/>
            <person name="Helt G."/>
            <person name="Nelson C.R."/>
            <person name="Gabor G.L."/>
            <person name="Abril J.F."/>
            <person name="Agbayani A."/>
            <person name="An H.J."/>
            <person name="Andrews-Pfannkoch C."/>
            <person name="Baldwin D."/>
            <person name="Ballew R.M."/>
            <person name="Basu A."/>
            <person name="Baxendale J."/>
            <person name="Bayraktaroglu L."/>
            <person name="Beasley E.M."/>
            <person name="Beeson K.Y."/>
            <person name="Benos P.V."/>
            <person name="Berman B.P."/>
            <person name="Bhandari D."/>
            <person name="Bolshakov S."/>
            <person name="Borkova D."/>
            <person name="Botchan M.R."/>
            <person name="Bouck J."/>
            <person name="Brokstein P."/>
            <person name="Brottier P."/>
            <person name="Burtis K.C."/>
            <person name="Busam D.A."/>
            <person name="Butler H."/>
            <person name="Cadieu E."/>
            <person name="Center A."/>
            <person name="Chandra I."/>
            <person name="Cherry J.M."/>
            <person name="Cawley S."/>
            <person name="Dahlke C."/>
            <person name="Davenport L.B."/>
            <person name="Davies P."/>
            <person name="de Pablos B."/>
            <person name="Delcher A."/>
            <person name="Deng Z."/>
            <person name="Mays A.D."/>
            <person name="Dew I."/>
            <person name="Dietz S.M."/>
            <person name="Dodson K."/>
            <person name="Doup L.E."/>
            <person name="Downes M."/>
            <person name="Dugan-Rocha S."/>
            <person name="Dunkov B.C."/>
            <person name="Dunn P."/>
            <person name="Durbin K.J."/>
            <person name="Evangelista C.C."/>
            <person name="Ferraz C."/>
            <person name="Ferriera S."/>
            <person name="Fleischmann W."/>
            <person name="Fosler C."/>
            <person name="Gabrielian A.E."/>
            <person name="Garg N.S."/>
            <person name="Gelbart W.M."/>
            <person name="Glasser K."/>
            <person name="Glodek A."/>
            <person name="Gong F."/>
            <person name="Gorrell J.H."/>
            <person name="Gu Z."/>
            <person name="Guan P."/>
            <person name="Harris M."/>
            <person name="Harris N.L."/>
            <person name="Harvey D."/>
            <person name="Heiman T.J."/>
            <person name="Hernandez J.R."/>
            <person name="Houck J."/>
            <person name="Hostin D."/>
            <person name="Houston K.A."/>
            <person name="Howland T.J."/>
            <person name="Wei M.H."/>
            <person name="Ibegwam C."/>
            <person name="Jalali M."/>
            <person name="Kalush F."/>
            <person name="Karpen G.H."/>
            <person name="Ke Z."/>
            <person name="Kennison J.A."/>
            <person name="Ketchum K.A."/>
            <person name="Kimmel B.E."/>
            <person name="Kodira C.D."/>
            <person name="Kraft C."/>
            <person name="Kravitz S."/>
            <person name="Kulp D."/>
            <person name="Lai Z."/>
            <person name="Lasko P."/>
            <person name="Lei Y."/>
            <person name="Levitsky A.A."/>
            <person name="Li J."/>
            <person name="Li Z."/>
            <person name="Liang Y."/>
            <person name="Lin X."/>
            <person name="Liu X."/>
            <person name="Mattei B."/>
            <person name="McIntosh T.C."/>
            <person name="McLeod M.P."/>
            <person name="McPherson D."/>
            <person name="Merkulov G."/>
            <person name="Milshina N.V."/>
            <person name="Mobarry C."/>
            <person name="Morris J."/>
            <person name="Moshrefi A."/>
            <person name="Mount S.M."/>
            <person name="Moy M."/>
            <person name="Murphy B."/>
            <person name="Murphy L."/>
            <person name="Muzny D.M."/>
            <person name="Nelson D.L."/>
            <person name="Nelson D.R."/>
            <person name="Nelson K.A."/>
            <person name="Nixon K."/>
            <person name="Nusskern D.R."/>
            <person name="Pacleb J.M."/>
            <person name="Palazzolo M."/>
            <person name="Pittman G.S."/>
            <person name="Pan S."/>
            <person name="Pollard J."/>
            <person name="Puri V."/>
            <person name="Reese M.G."/>
            <person name="Reinert K."/>
            <person name="Remington K."/>
            <person name="Saunders R.D."/>
            <person name="Scheeler F."/>
            <person name="Shen H."/>
            <person name="Shue B.C."/>
            <person name="Siden-Kiamos I."/>
            <person name="Simpson M."/>
            <person name="Skupski M.P."/>
            <person name="Smith T."/>
            <person name="Spier E."/>
            <person name="Spradling A.C."/>
            <person name="Stapleton M."/>
            <person name="Strong R."/>
            <person name="Sun E."/>
            <person name="Svirskas R."/>
            <person name="Tector C."/>
            <person name="Turner R."/>
            <person name="Venter E."/>
            <person name="Wang A.H."/>
            <person name="Wang X."/>
            <person name="Wang Z.Y."/>
            <person name="Wassarman D.A."/>
            <person name="Weinstock G.M."/>
            <person name="Weissenbach J."/>
            <person name="Williams S.M."/>
            <person name="WoodageT"/>
            <person name="Worley K.C."/>
            <person name="Wu D."/>
            <person name="Yang S."/>
            <person name="Yao Q.A."/>
            <person name="Ye J."/>
            <person name="Yeh R.F."/>
            <person name="Zaveri J.S."/>
            <person name="Zhan M."/>
            <person name="Zhang G."/>
            <person name="Zhao Q."/>
            <person name="Zheng L."/>
            <person name="Zheng X.H."/>
            <person name="Zhong F.N."/>
            <person name="Zhong W."/>
            <person name="Zhou X."/>
            <person name="Zhu S."/>
            <person name="Zhu X."/>
            <person name="Smith H.O."/>
            <person name="Gibbs R.A."/>
            <person name="Myers E.W."/>
            <person name="Rubin G.M."/>
            <person name="Venter J.C."/>
        </authorList>
    </citation>
    <scope>NUCLEOTIDE SEQUENCE [LARGE SCALE GENOMIC DNA]</scope>
    <source>
        <strain evidence="4">Berkeley</strain>
    </source>
</reference>